<sequence>MTHNAPRTDGFDSHRAFEPIDDGFALTTIPFDSRAEATESGYRITIHVPTLDAAAGESIAEALREGWFETFERRLADAGGVTRGAIDVPAPTVERDAGTVRVEFAFEHDDPAGAADAAKALAEYVEGTYVEGIVPGYTYEPPVADLLSRARQQGDEGDGEGSSGAMPL</sequence>
<comment type="caution">
    <text evidence="1">The sequence shown here is derived from an EMBL/GenBank/DDBJ whole genome shotgun (WGS) entry which is preliminary data.</text>
</comment>
<organism evidence="1 2">
    <name type="scientific">Halococcus salifodinae DSM 8989</name>
    <dbReference type="NCBI Taxonomy" id="1227456"/>
    <lineage>
        <taxon>Archaea</taxon>
        <taxon>Methanobacteriati</taxon>
        <taxon>Methanobacteriota</taxon>
        <taxon>Stenosarchaea group</taxon>
        <taxon>Halobacteria</taxon>
        <taxon>Halobacteriales</taxon>
        <taxon>Halococcaceae</taxon>
        <taxon>Halococcus</taxon>
    </lineage>
</organism>
<evidence type="ECO:0000313" key="1">
    <source>
        <dbReference type="EMBL" id="EMA55470.1"/>
    </source>
</evidence>
<proteinExistence type="predicted"/>
<gene>
    <name evidence="1" type="ORF">C450_01849</name>
</gene>
<accession>M0NFL2</accession>
<dbReference type="AlphaFoldDB" id="M0NFL2"/>
<name>M0NFL2_9EURY</name>
<dbReference type="RefSeq" id="WP_005039292.1">
    <property type="nucleotide sequence ID" value="NZ_AOME01000013.1"/>
</dbReference>
<dbReference type="Proteomes" id="UP000011625">
    <property type="component" value="Unassembled WGS sequence"/>
</dbReference>
<dbReference type="InterPro" id="IPR043851">
    <property type="entry name" value="DUF5813"/>
</dbReference>
<keyword evidence="2" id="KW-1185">Reference proteome</keyword>
<dbReference type="Pfam" id="PF19130">
    <property type="entry name" value="DUF5813"/>
    <property type="match status" value="1"/>
</dbReference>
<protein>
    <submittedName>
        <fullName evidence="1">Uncharacterized protein</fullName>
    </submittedName>
</protein>
<dbReference type="OrthoDB" id="213744at2157"/>
<evidence type="ECO:0000313" key="2">
    <source>
        <dbReference type="Proteomes" id="UP000011625"/>
    </source>
</evidence>
<reference evidence="1 2" key="1">
    <citation type="journal article" date="2014" name="PLoS Genet.">
        <title>Phylogenetically driven sequencing of extremely halophilic archaea reveals strategies for static and dynamic osmo-response.</title>
        <authorList>
            <person name="Becker E.A."/>
            <person name="Seitzer P.M."/>
            <person name="Tritt A."/>
            <person name="Larsen D."/>
            <person name="Krusor M."/>
            <person name="Yao A.I."/>
            <person name="Wu D."/>
            <person name="Madern D."/>
            <person name="Eisen J.A."/>
            <person name="Darling A.E."/>
            <person name="Facciotti M.T."/>
        </authorList>
    </citation>
    <scope>NUCLEOTIDE SEQUENCE [LARGE SCALE GENOMIC DNA]</scope>
    <source>
        <strain evidence="1 2">DSM 8989</strain>
    </source>
</reference>
<dbReference type="PATRIC" id="fig|1227456.3.peg.388"/>
<dbReference type="EMBL" id="AOME01000013">
    <property type="protein sequence ID" value="EMA55470.1"/>
    <property type="molecule type" value="Genomic_DNA"/>
</dbReference>